<dbReference type="NCBIfam" id="TIGR00099">
    <property type="entry name" value="Cof-subfamily"/>
    <property type="match status" value="1"/>
</dbReference>
<dbReference type="Gene3D" id="3.40.50.1000">
    <property type="entry name" value="HAD superfamily/HAD-like"/>
    <property type="match status" value="1"/>
</dbReference>
<evidence type="ECO:0000313" key="2">
    <source>
        <dbReference type="Proteomes" id="UP000239471"/>
    </source>
</evidence>
<dbReference type="NCBIfam" id="TIGR01484">
    <property type="entry name" value="HAD-SF-IIB"/>
    <property type="match status" value="1"/>
</dbReference>
<dbReference type="GO" id="GO:0050308">
    <property type="term" value="F:sugar-phosphatase activity"/>
    <property type="evidence" value="ECO:0007669"/>
    <property type="project" value="UniProtKB-EC"/>
</dbReference>
<dbReference type="SUPFAM" id="SSF56784">
    <property type="entry name" value="HAD-like"/>
    <property type="match status" value="1"/>
</dbReference>
<dbReference type="Gene3D" id="3.30.1240.10">
    <property type="match status" value="1"/>
</dbReference>
<dbReference type="RefSeq" id="WP_170065565.1">
    <property type="nucleotide sequence ID" value="NZ_PVXQ01000002.1"/>
</dbReference>
<gene>
    <name evidence="1" type="primary">yidA_2</name>
    <name evidence="1" type="ORF">CLVI_03150</name>
</gene>
<dbReference type="InterPro" id="IPR006379">
    <property type="entry name" value="HAD-SF_hydro_IIB"/>
</dbReference>
<proteinExistence type="predicted"/>
<dbReference type="AlphaFoldDB" id="A0A2T0BKL1"/>
<dbReference type="EMBL" id="PVXQ01000002">
    <property type="protein sequence ID" value="PRR84389.1"/>
    <property type="molecule type" value="Genomic_DNA"/>
</dbReference>
<dbReference type="Pfam" id="PF08282">
    <property type="entry name" value="Hydrolase_3"/>
    <property type="match status" value="1"/>
</dbReference>
<keyword evidence="2" id="KW-1185">Reference proteome</keyword>
<comment type="caution">
    <text evidence="1">The sequence shown here is derived from an EMBL/GenBank/DDBJ whole genome shotgun (WGS) entry which is preliminary data.</text>
</comment>
<dbReference type="InterPro" id="IPR036412">
    <property type="entry name" value="HAD-like_sf"/>
</dbReference>
<accession>A0A2T0BKL1</accession>
<dbReference type="SFLD" id="SFLDS00003">
    <property type="entry name" value="Haloacid_Dehalogenase"/>
    <property type="match status" value="1"/>
</dbReference>
<dbReference type="PANTHER" id="PTHR10000">
    <property type="entry name" value="PHOSPHOSERINE PHOSPHATASE"/>
    <property type="match status" value="1"/>
</dbReference>
<protein>
    <submittedName>
        <fullName evidence="1">Sugar phosphatase YidA</fullName>
        <ecNumber evidence="1">3.1.3.23</ecNumber>
    </submittedName>
</protein>
<organism evidence="1 2">
    <name type="scientific">Clostridium vincentii</name>
    <dbReference type="NCBI Taxonomy" id="52704"/>
    <lineage>
        <taxon>Bacteria</taxon>
        <taxon>Bacillati</taxon>
        <taxon>Bacillota</taxon>
        <taxon>Clostridia</taxon>
        <taxon>Eubacteriales</taxon>
        <taxon>Clostridiaceae</taxon>
        <taxon>Clostridium</taxon>
    </lineage>
</organism>
<sequence>MYKLIVSDLDETLLNDEHKVGRRNIEAIKKASELGVKFVAATGRGYSAIESVLKELDLDDKEKEYTISFNGCALTENLNSKMLSFNGLPFDKADELFKFGLTKDVCIHVYTAEIVYVYNLNEDEKSRFTYQKNALTELKKASIEFLRNTPIAKVIYQNVDVPYLKSFEDEMKPMTDDTVSLSYSSNRYMELNKIGVNKGNTMLALAESLGIEQEETIAVGDNYNDMSMLLVAGLSVAAGNAVQDIKDICGYTCENDNNEGVLAEVIEKFIL</sequence>
<keyword evidence="1" id="KW-0378">Hydrolase</keyword>
<dbReference type="InterPro" id="IPR023214">
    <property type="entry name" value="HAD_sf"/>
</dbReference>
<name>A0A2T0BKL1_9CLOT</name>
<dbReference type="GO" id="GO:0005829">
    <property type="term" value="C:cytosol"/>
    <property type="evidence" value="ECO:0007669"/>
    <property type="project" value="TreeGrafter"/>
</dbReference>
<dbReference type="PANTHER" id="PTHR10000:SF8">
    <property type="entry name" value="HAD SUPERFAMILY HYDROLASE-LIKE, TYPE 3"/>
    <property type="match status" value="1"/>
</dbReference>
<dbReference type="EC" id="3.1.3.23" evidence="1"/>
<dbReference type="SFLD" id="SFLDG01140">
    <property type="entry name" value="C2.B:_Phosphomannomutase_and_P"/>
    <property type="match status" value="1"/>
</dbReference>
<reference evidence="1 2" key="1">
    <citation type="submission" date="2018-03" db="EMBL/GenBank/DDBJ databases">
        <title>Genome sequence of Clostridium vincentii DSM 10228.</title>
        <authorList>
            <person name="Poehlein A."/>
            <person name="Daniel R."/>
        </authorList>
    </citation>
    <scope>NUCLEOTIDE SEQUENCE [LARGE SCALE GENOMIC DNA]</scope>
    <source>
        <strain evidence="1 2">DSM 10228</strain>
    </source>
</reference>
<dbReference type="CDD" id="cd07516">
    <property type="entry name" value="HAD_Pase"/>
    <property type="match status" value="1"/>
</dbReference>
<evidence type="ECO:0000313" key="1">
    <source>
        <dbReference type="EMBL" id="PRR84389.1"/>
    </source>
</evidence>
<dbReference type="GO" id="GO:0000287">
    <property type="term" value="F:magnesium ion binding"/>
    <property type="evidence" value="ECO:0007669"/>
    <property type="project" value="TreeGrafter"/>
</dbReference>
<dbReference type="InterPro" id="IPR000150">
    <property type="entry name" value="Cof"/>
</dbReference>
<dbReference type="Proteomes" id="UP000239471">
    <property type="component" value="Unassembled WGS sequence"/>
</dbReference>